<comment type="function">
    <text evidence="1">Catalyzes the phosphatidyl group transfer from one phosphatidylglycerol molecule to another to form cardiolipin (CL) (diphosphatidylglycerol) and glycerol.</text>
</comment>
<organism evidence="3 4">
    <name type="scientific">Sulfuricella denitrificans (strain DSM 22764 / NBRC 105220 / skB26)</name>
    <dbReference type="NCBI Taxonomy" id="1163617"/>
    <lineage>
        <taxon>Bacteria</taxon>
        <taxon>Pseudomonadati</taxon>
        <taxon>Pseudomonadota</taxon>
        <taxon>Betaproteobacteria</taxon>
        <taxon>Nitrosomonadales</taxon>
        <taxon>Sulfuricellaceae</taxon>
        <taxon>Sulfuricella</taxon>
    </lineage>
</organism>
<dbReference type="NCBIfam" id="NF008427">
    <property type="entry name" value="PRK11263.1"/>
    <property type="match status" value="1"/>
</dbReference>
<dbReference type="PROSITE" id="PS50035">
    <property type="entry name" value="PLD"/>
    <property type="match status" value="2"/>
</dbReference>
<dbReference type="HOGENOM" id="CLU_038053_0_0_4"/>
<feature type="active site" evidence="1">
    <location>
        <position position="117"/>
    </location>
</feature>
<dbReference type="CDD" id="cd09110">
    <property type="entry name" value="PLDc_CLS_1"/>
    <property type="match status" value="1"/>
</dbReference>
<dbReference type="GO" id="GO:0008808">
    <property type="term" value="F:cardiolipin synthase activity"/>
    <property type="evidence" value="ECO:0007669"/>
    <property type="project" value="InterPro"/>
</dbReference>
<dbReference type="InterPro" id="IPR030872">
    <property type="entry name" value="Cardiolipin_synth_ClsB"/>
</dbReference>
<evidence type="ECO:0000259" key="2">
    <source>
        <dbReference type="PROSITE" id="PS50035"/>
    </source>
</evidence>
<keyword evidence="1" id="KW-0472">Membrane</keyword>
<proteinExistence type="inferred from homology"/>
<dbReference type="Proteomes" id="UP000015559">
    <property type="component" value="Chromosome"/>
</dbReference>
<dbReference type="SUPFAM" id="SSF56024">
    <property type="entry name" value="Phospholipase D/nuclease"/>
    <property type="match status" value="2"/>
</dbReference>
<feature type="active site" evidence="1">
    <location>
        <position position="294"/>
    </location>
</feature>
<dbReference type="RefSeq" id="WP_009206543.1">
    <property type="nucleotide sequence ID" value="NC_022357.1"/>
</dbReference>
<feature type="domain" description="PLD phosphodiesterase" evidence="2">
    <location>
        <begin position="287"/>
        <end position="314"/>
    </location>
</feature>
<dbReference type="EC" id="2.7.8.-" evidence="1"/>
<dbReference type="eggNOG" id="COG1502">
    <property type="taxonomic scope" value="Bacteria"/>
</dbReference>
<dbReference type="PANTHER" id="PTHR21248">
    <property type="entry name" value="CARDIOLIPIN SYNTHASE"/>
    <property type="match status" value="1"/>
</dbReference>
<feature type="active site" evidence="1">
    <location>
        <position position="299"/>
    </location>
</feature>
<keyword evidence="1" id="KW-0808">Transferase</keyword>
<name>S6AIZ0_SULDS</name>
<dbReference type="GO" id="GO:0032049">
    <property type="term" value="P:cardiolipin biosynthetic process"/>
    <property type="evidence" value="ECO:0007669"/>
    <property type="project" value="InterPro"/>
</dbReference>
<comment type="catalytic activity">
    <reaction evidence="1">
        <text>2 a 1,2-diacyl-sn-glycero-3-phospho-(1'-sn-glycerol) = a cardiolipin + glycerol</text>
        <dbReference type="Rhea" id="RHEA:31451"/>
        <dbReference type="ChEBI" id="CHEBI:17754"/>
        <dbReference type="ChEBI" id="CHEBI:62237"/>
        <dbReference type="ChEBI" id="CHEBI:64716"/>
    </reaction>
</comment>
<dbReference type="KEGG" id="sdr:SCD_n00667"/>
<comment type="similarity">
    <text evidence="1">Belongs to the phospholipase D family. Cardiolipin synthase subfamily. ClsB sub-subfamily.</text>
</comment>
<evidence type="ECO:0000313" key="4">
    <source>
        <dbReference type="Proteomes" id="UP000015559"/>
    </source>
</evidence>
<comment type="subcellular location">
    <subcellularLocation>
        <location evidence="1">Cell membrane</location>
        <topology evidence="1">Peripheral membrane protein</topology>
    </subcellularLocation>
</comment>
<dbReference type="EMBL" id="AP013066">
    <property type="protein sequence ID" value="BAN34509.1"/>
    <property type="molecule type" value="Genomic_DNA"/>
</dbReference>
<dbReference type="OrthoDB" id="9762009at2"/>
<dbReference type="GO" id="GO:0005886">
    <property type="term" value="C:plasma membrane"/>
    <property type="evidence" value="ECO:0007669"/>
    <property type="project" value="UniProtKB-SubCell"/>
</dbReference>
<keyword evidence="1" id="KW-0443">Lipid metabolism</keyword>
<dbReference type="HAMAP" id="MF_01917">
    <property type="entry name" value="Cardiolipin_synth_ClsB"/>
    <property type="match status" value="1"/>
</dbReference>
<gene>
    <name evidence="1" type="primary">clsB</name>
    <name evidence="3" type="ORF">SCD_n00667</name>
</gene>
<dbReference type="AlphaFoldDB" id="S6AIZ0"/>
<dbReference type="InterPro" id="IPR025202">
    <property type="entry name" value="PLD-like_dom"/>
</dbReference>
<evidence type="ECO:0000313" key="3">
    <source>
        <dbReference type="EMBL" id="BAN34509.1"/>
    </source>
</evidence>
<feature type="active site" evidence="1">
    <location>
        <position position="292"/>
    </location>
</feature>
<feature type="active site" evidence="1">
    <location>
        <position position="110"/>
    </location>
</feature>
<dbReference type="InterPro" id="IPR001736">
    <property type="entry name" value="PLipase_D/transphosphatidylase"/>
</dbReference>
<feature type="active site" evidence="1">
    <location>
        <position position="112"/>
    </location>
</feature>
<sequence length="388" mass="44093">MDLIPGNRLTLLKNGAEYFPALEIAIDHARREIFLESYIYEYDASGRQVSEALMRAARRGVTVHLLLDGFGARTLPGAVVDEMRAAGVQVMFYRPDVTLRFKRHRLRRLHRKIAVIDTRIAFVGGINIIDDINAPDQIPPRFDYAVSVEGPLLAEIHQSARRLWALIGWLQLRRHRSRSRRHRAPLHIAPRGGVEAAFVRRDNIRHRNDIENAYLDAIDSAKDEIIIANAYFLPGRRFRQALVQASARGVRVVLLLQGRVEYVLLHYASRALYGMLLGAGIEIYSYHKSFLHAKVAVIDGRWATVGSSNIDPFSLMLAREANIVALDADFAGKLRSSLLQAISEGAQQIMADNWKQQPYYQRFLAWVSYGVVRFLMGMVGYARRYEEA</sequence>
<protein>
    <recommendedName>
        <fullName evidence="1">Cardiolipin synthase B</fullName>
        <shortName evidence="1">CL synthase</shortName>
        <ecNumber evidence="1">2.7.8.-</ecNumber>
    </recommendedName>
</protein>
<feature type="domain" description="PLD phosphodiesterase" evidence="2">
    <location>
        <begin position="105"/>
        <end position="132"/>
    </location>
</feature>
<keyword evidence="1" id="KW-1003">Cell membrane</keyword>
<dbReference type="SMART" id="SM00155">
    <property type="entry name" value="PLDc"/>
    <property type="match status" value="2"/>
</dbReference>
<reference evidence="3 4" key="1">
    <citation type="journal article" date="2012" name="Appl. Environ. Microbiol.">
        <title>Draft genome sequence of a psychrotolerant sulfur-oxidizing bacterium, Sulfuricella denitrificans skB26, and proteomic insights into cold adaptation.</title>
        <authorList>
            <person name="Watanabe T."/>
            <person name="Kojima H."/>
            <person name="Fukui M."/>
        </authorList>
    </citation>
    <scope>NUCLEOTIDE SEQUENCE [LARGE SCALE GENOMIC DNA]</scope>
    <source>
        <strain evidence="4">skB26</strain>
    </source>
</reference>
<accession>S6AIZ0</accession>
<dbReference type="CDD" id="cd09159">
    <property type="entry name" value="PLDc_ybhO_like_2"/>
    <property type="match status" value="1"/>
</dbReference>
<evidence type="ECO:0000256" key="1">
    <source>
        <dbReference type="HAMAP-Rule" id="MF_01917"/>
    </source>
</evidence>
<dbReference type="Pfam" id="PF13091">
    <property type="entry name" value="PLDc_2"/>
    <property type="match status" value="2"/>
</dbReference>
<dbReference type="Gene3D" id="3.30.870.10">
    <property type="entry name" value="Endonuclease Chain A"/>
    <property type="match status" value="2"/>
</dbReference>
<dbReference type="PANTHER" id="PTHR21248:SF22">
    <property type="entry name" value="PHOSPHOLIPASE D"/>
    <property type="match status" value="1"/>
</dbReference>
<keyword evidence="1" id="KW-1208">Phospholipid metabolism</keyword>
<keyword evidence="4" id="KW-1185">Reference proteome</keyword>
<keyword evidence="1" id="KW-0594">Phospholipid biosynthesis</keyword>
<dbReference type="STRING" id="1163617.SCD_n00667"/>
<keyword evidence="1" id="KW-0444">Lipid biosynthesis</keyword>